<evidence type="ECO:0000313" key="2">
    <source>
        <dbReference type="EMBL" id="KAF8775517.1"/>
    </source>
</evidence>
<keyword evidence="3" id="KW-1185">Reference proteome</keyword>
<evidence type="ECO:0000313" key="3">
    <source>
        <dbReference type="Proteomes" id="UP000636709"/>
    </source>
</evidence>
<dbReference type="Proteomes" id="UP000636709">
    <property type="component" value="Unassembled WGS sequence"/>
</dbReference>
<gene>
    <name evidence="2" type="ORF">HU200_004527</name>
</gene>
<accession>A0A835KV02</accession>
<dbReference type="EMBL" id="JACEFO010000322">
    <property type="protein sequence ID" value="KAF8775517.1"/>
    <property type="molecule type" value="Genomic_DNA"/>
</dbReference>
<dbReference type="OrthoDB" id="630817at2759"/>
<protein>
    <submittedName>
        <fullName evidence="2">Uncharacterized protein</fullName>
    </submittedName>
</protein>
<dbReference type="Pfam" id="PF05904">
    <property type="entry name" value="DUF863"/>
    <property type="match status" value="1"/>
</dbReference>
<comment type="caution">
    <text evidence="2">The sequence shown here is derived from an EMBL/GenBank/DDBJ whole genome shotgun (WGS) entry which is preliminary data.</text>
</comment>
<proteinExistence type="predicted"/>
<dbReference type="PANTHER" id="PTHR33167">
    <property type="entry name" value="TRANSCRIPTION FACTOR, PUTATIVE (DUF863)-RELATED"/>
    <property type="match status" value="1"/>
</dbReference>
<name>A0A835KV02_9POAL</name>
<dbReference type="InterPro" id="IPR008581">
    <property type="entry name" value="DUF863_pln"/>
</dbReference>
<organism evidence="2 3">
    <name type="scientific">Digitaria exilis</name>
    <dbReference type="NCBI Taxonomy" id="1010633"/>
    <lineage>
        <taxon>Eukaryota</taxon>
        <taxon>Viridiplantae</taxon>
        <taxon>Streptophyta</taxon>
        <taxon>Embryophyta</taxon>
        <taxon>Tracheophyta</taxon>
        <taxon>Spermatophyta</taxon>
        <taxon>Magnoliopsida</taxon>
        <taxon>Liliopsida</taxon>
        <taxon>Poales</taxon>
        <taxon>Poaceae</taxon>
        <taxon>PACMAD clade</taxon>
        <taxon>Panicoideae</taxon>
        <taxon>Panicodae</taxon>
        <taxon>Paniceae</taxon>
        <taxon>Anthephorinae</taxon>
        <taxon>Digitaria</taxon>
    </lineage>
</organism>
<reference evidence="2" key="1">
    <citation type="submission" date="2020-07" db="EMBL/GenBank/DDBJ databases">
        <title>Genome sequence and genetic diversity analysis of an under-domesticated orphan crop, white fonio (Digitaria exilis).</title>
        <authorList>
            <person name="Bennetzen J.L."/>
            <person name="Chen S."/>
            <person name="Ma X."/>
            <person name="Wang X."/>
            <person name="Yssel A.E.J."/>
            <person name="Chaluvadi S.R."/>
            <person name="Johnson M."/>
            <person name="Gangashetty P."/>
            <person name="Hamidou F."/>
            <person name="Sanogo M.D."/>
            <person name="Zwaenepoel A."/>
            <person name="Wallace J."/>
            <person name="Van De Peer Y."/>
            <person name="Van Deynze A."/>
        </authorList>
    </citation>
    <scope>NUCLEOTIDE SEQUENCE</scope>
    <source>
        <tissue evidence="2">Leaves</tissue>
    </source>
</reference>
<sequence>MADSSVNSNGNALPYYKEKKPSVHFSDRFTITSSDGSVHYDKEMLKRTMLVHEATFRKQVYELHRLYKTQKELMAQLQRKEFSCSPRYADALQPGSSASQRKEVGTDIRNLIDLNEALPIMDDPEMDACGSGELVPREPNDPSSDSLAIKAAENLVAICNVVVQPASPQVDTLHWFADLATSKENTTLDKDSDDDFEALTLKLQETKSNEYHSTPRATQEDNRHNGPCSAASLLIPKPQRGKGRGRRQRKDFHRDVLPCIASLQKNEVSEDLCALGRPKPVTPSKRGGRNGQQPRARRRVRRVAVAMAVEEAEVSPPPPSPSVALLTWMLMRLA</sequence>
<dbReference type="AlphaFoldDB" id="A0A835KV02"/>
<dbReference type="PANTHER" id="PTHR33167:SF4">
    <property type="entry name" value="TRANSCRIPTION FACTOR, PUTATIVE (DUF863)-RELATED"/>
    <property type="match status" value="1"/>
</dbReference>
<feature type="region of interest" description="Disordered" evidence="1">
    <location>
        <begin position="275"/>
        <end position="299"/>
    </location>
</feature>
<feature type="compositionally biased region" description="Basic residues" evidence="1">
    <location>
        <begin position="239"/>
        <end position="250"/>
    </location>
</feature>
<evidence type="ECO:0000256" key="1">
    <source>
        <dbReference type="SAM" id="MobiDB-lite"/>
    </source>
</evidence>
<feature type="region of interest" description="Disordered" evidence="1">
    <location>
        <begin position="206"/>
        <end position="250"/>
    </location>
</feature>